<proteinExistence type="predicted"/>
<protein>
    <submittedName>
        <fullName evidence="2">Uncharacterized protein</fullName>
    </submittedName>
</protein>
<reference evidence="2" key="1">
    <citation type="journal article" date="2014" name="Front. Microbiol.">
        <title>High frequency of phylogenetically diverse reductive dehalogenase-homologous genes in deep subseafloor sedimentary metagenomes.</title>
        <authorList>
            <person name="Kawai M."/>
            <person name="Futagami T."/>
            <person name="Toyoda A."/>
            <person name="Takaki Y."/>
            <person name="Nishi S."/>
            <person name="Hori S."/>
            <person name="Arai W."/>
            <person name="Tsubouchi T."/>
            <person name="Morono Y."/>
            <person name="Uchiyama I."/>
            <person name="Ito T."/>
            <person name="Fujiyama A."/>
            <person name="Inagaki F."/>
            <person name="Takami H."/>
        </authorList>
    </citation>
    <scope>NUCLEOTIDE SEQUENCE</scope>
    <source>
        <strain evidence="2">Expedition CK06-06</strain>
    </source>
</reference>
<evidence type="ECO:0000256" key="1">
    <source>
        <dbReference type="SAM" id="Phobius"/>
    </source>
</evidence>
<feature type="transmembrane region" description="Helical" evidence="1">
    <location>
        <begin position="20"/>
        <end position="41"/>
    </location>
</feature>
<gene>
    <name evidence="2" type="ORF">S01H4_34465</name>
</gene>
<keyword evidence="1" id="KW-1133">Transmembrane helix</keyword>
<evidence type="ECO:0000313" key="2">
    <source>
        <dbReference type="EMBL" id="GAG87626.1"/>
    </source>
</evidence>
<name>X1CTS8_9ZZZZ</name>
<dbReference type="AlphaFoldDB" id="X1CTS8"/>
<organism evidence="2">
    <name type="scientific">marine sediment metagenome</name>
    <dbReference type="NCBI Taxonomy" id="412755"/>
    <lineage>
        <taxon>unclassified sequences</taxon>
        <taxon>metagenomes</taxon>
        <taxon>ecological metagenomes</taxon>
    </lineage>
</organism>
<keyword evidence="1" id="KW-0472">Membrane</keyword>
<comment type="caution">
    <text evidence="2">The sequence shown here is derived from an EMBL/GenBank/DDBJ whole genome shotgun (WGS) entry which is preliminary data.</text>
</comment>
<feature type="non-terminal residue" evidence="2">
    <location>
        <position position="1"/>
    </location>
</feature>
<keyword evidence="1" id="KW-0812">Transmembrane</keyword>
<sequence>ASMSMFGGFPVGITDVVIKGRFSMFLVAPVISMGLLIYLLLPGTKKMIAEWQNN</sequence>
<dbReference type="EMBL" id="BART01018237">
    <property type="protein sequence ID" value="GAG87626.1"/>
    <property type="molecule type" value="Genomic_DNA"/>
</dbReference>
<accession>X1CTS8</accession>